<keyword evidence="3" id="KW-1185">Reference proteome</keyword>
<name>A0A839EP95_9HYPH</name>
<sequence>MTRYCLGLAVLTILFPYMSYAGDAPEELSGQYDNLAVSVVGEQVTGAFREYRTGNGTDDAPQFSCIFMLKGSLIDDHAAIVTWAPGDKDVIHGTLTFSRGTASLKLDQDQAGCAMTSGDMVTKPFELSKVSEGNGWVGVGMISVKKAILRSKPNAKPGRAPFVVQYDPVVILSRKEDWLEVAYFGGENPVRGWLNRSELNLNSPSP</sequence>
<protein>
    <recommendedName>
        <fullName evidence="4">SH3 domain-containing protein</fullName>
    </recommendedName>
</protein>
<feature type="signal peptide" evidence="1">
    <location>
        <begin position="1"/>
        <end position="21"/>
    </location>
</feature>
<accession>A0A839EP95</accession>
<evidence type="ECO:0000313" key="2">
    <source>
        <dbReference type="EMBL" id="MBA8879236.1"/>
    </source>
</evidence>
<dbReference type="RefSeq" id="WP_182549869.1">
    <property type="nucleotide sequence ID" value="NZ_JACGXN010000003.1"/>
</dbReference>
<comment type="caution">
    <text evidence="2">The sequence shown here is derived from an EMBL/GenBank/DDBJ whole genome shotgun (WGS) entry which is preliminary data.</text>
</comment>
<evidence type="ECO:0000256" key="1">
    <source>
        <dbReference type="SAM" id="SignalP"/>
    </source>
</evidence>
<evidence type="ECO:0008006" key="4">
    <source>
        <dbReference type="Google" id="ProtNLM"/>
    </source>
</evidence>
<feature type="chain" id="PRO_5032415215" description="SH3 domain-containing protein" evidence="1">
    <location>
        <begin position="22"/>
        <end position="206"/>
    </location>
</feature>
<dbReference type="EMBL" id="JACGXN010000003">
    <property type="protein sequence ID" value="MBA8879236.1"/>
    <property type="molecule type" value="Genomic_DNA"/>
</dbReference>
<proteinExistence type="predicted"/>
<keyword evidence="1" id="KW-0732">Signal</keyword>
<dbReference type="Proteomes" id="UP000549052">
    <property type="component" value="Unassembled WGS sequence"/>
</dbReference>
<gene>
    <name evidence="2" type="ORF">FHW16_002954</name>
</gene>
<evidence type="ECO:0000313" key="3">
    <source>
        <dbReference type="Proteomes" id="UP000549052"/>
    </source>
</evidence>
<reference evidence="2 3" key="1">
    <citation type="submission" date="2020-07" db="EMBL/GenBank/DDBJ databases">
        <title>Genomic Encyclopedia of Type Strains, Phase IV (KMG-V): Genome sequencing to study the core and pangenomes of soil and plant-associated prokaryotes.</title>
        <authorList>
            <person name="Whitman W."/>
        </authorList>
    </citation>
    <scope>NUCLEOTIDE SEQUENCE [LARGE SCALE GENOMIC DNA]</scope>
    <source>
        <strain evidence="2 3">AN3</strain>
    </source>
</reference>
<organism evidence="2 3">
    <name type="scientific">Phyllobacterium myrsinacearum</name>
    <dbReference type="NCBI Taxonomy" id="28101"/>
    <lineage>
        <taxon>Bacteria</taxon>
        <taxon>Pseudomonadati</taxon>
        <taxon>Pseudomonadota</taxon>
        <taxon>Alphaproteobacteria</taxon>
        <taxon>Hyphomicrobiales</taxon>
        <taxon>Phyllobacteriaceae</taxon>
        <taxon>Phyllobacterium</taxon>
    </lineage>
</organism>
<dbReference type="AlphaFoldDB" id="A0A839EP95"/>